<evidence type="ECO:0000313" key="8">
    <source>
        <dbReference type="EMBL" id="KAF5326615.1"/>
    </source>
</evidence>
<dbReference type="PROSITE" id="PS50089">
    <property type="entry name" value="ZF_RING_2"/>
    <property type="match status" value="1"/>
</dbReference>
<reference evidence="8 9" key="1">
    <citation type="journal article" date="2020" name="ISME J.">
        <title>Uncovering the hidden diversity of litter-decomposition mechanisms in mushroom-forming fungi.</title>
        <authorList>
            <person name="Floudas D."/>
            <person name="Bentzer J."/>
            <person name="Ahren D."/>
            <person name="Johansson T."/>
            <person name="Persson P."/>
            <person name="Tunlid A."/>
        </authorList>
    </citation>
    <scope>NUCLEOTIDE SEQUENCE [LARGE SCALE GENOMIC DNA]</scope>
    <source>
        <strain evidence="8 9">CBS 175.51</strain>
    </source>
</reference>
<dbReference type="Gene3D" id="3.30.40.10">
    <property type="entry name" value="Zinc/RING finger domain, C3HC4 (zinc finger)"/>
    <property type="match status" value="1"/>
</dbReference>
<dbReference type="InterPro" id="IPR001841">
    <property type="entry name" value="Znf_RING"/>
</dbReference>
<dbReference type="EMBL" id="JAACJK010000163">
    <property type="protein sequence ID" value="KAF5326615.1"/>
    <property type="molecule type" value="Genomic_DNA"/>
</dbReference>
<dbReference type="Pfam" id="PF13445">
    <property type="entry name" value="zf-RING_UBOX"/>
    <property type="match status" value="1"/>
</dbReference>
<keyword evidence="1" id="KW-0479">Metal-binding</keyword>
<dbReference type="OrthoDB" id="3219336at2759"/>
<comment type="caution">
    <text evidence="8">The sequence shown here is derived from an EMBL/GenBank/DDBJ whole genome shotgun (WGS) entry which is preliminary data.</text>
</comment>
<dbReference type="PROSITE" id="PS00518">
    <property type="entry name" value="ZF_RING_1"/>
    <property type="match status" value="1"/>
</dbReference>
<evidence type="ECO:0000256" key="6">
    <source>
        <dbReference type="SAM" id="MobiDB-lite"/>
    </source>
</evidence>
<evidence type="ECO:0000256" key="3">
    <source>
        <dbReference type="ARBA" id="ARBA00022833"/>
    </source>
</evidence>
<name>A0A8H5BNF0_9AGAR</name>
<feature type="region of interest" description="Disordered" evidence="6">
    <location>
        <begin position="273"/>
        <end position="296"/>
    </location>
</feature>
<dbReference type="GO" id="GO:0008270">
    <property type="term" value="F:zinc ion binding"/>
    <property type="evidence" value="ECO:0007669"/>
    <property type="project" value="UniProtKB-KW"/>
</dbReference>
<keyword evidence="2 4" id="KW-0863">Zinc-finger</keyword>
<dbReference type="InterPro" id="IPR027370">
    <property type="entry name" value="Znf-RING_euk"/>
</dbReference>
<feature type="compositionally biased region" description="Low complexity" evidence="6">
    <location>
        <begin position="273"/>
        <end position="287"/>
    </location>
</feature>
<organism evidence="8 9">
    <name type="scientific">Ephemerocybe angulata</name>
    <dbReference type="NCBI Taxonomy" id="980116"/>
    <lineage>
        <taxon>Eukaryota</taxon>
        <taxon>Fungi</taxon>
        <taxon>Dikarya</taxon>
        <taxon>Basidiomycota</taxon>
        <taxon>Agaricomycotina</taxon>
        <taxon>Agaricomycetes</taxon>
        <taxon>Agaricomycetidae</taxon>
        <taxon>Agaricales</taxon>
        <taxon>Agaricineae</taxon>
        <taxon>Psathyrellaceae</taxon>
        <taxon>Ephemerocybe</taxon>
    </lineage>
</organism>
<dbReference type="AlphaFoldDB" id="A0A8H5BNF0"/>
<proteinExistence type="predicted"/>
<evidence type="ECO:0000256" key="4">
    <source>
        <dbReference type="PROSITE-ProRule" id="PRU00175"/>
    </source>
</evidence>
<dbReference type="InterPro" id="IPR013083">
    <property type="entry name" value="Znf_RING/FYVE/PHD"/>
</dbReference>
<dbReference type="SMART" id="SM00184">
    <property type="entry name" value="RING"/>
    <property type="match status" value="1"/>
</dbReference>
<evidence type="ECO:0000259" key="7">
    <source>
        <dbReference type="PROSITE" id="PS50089"/>
    </source>
</evidence>
<feature type="domain" description="RING-type" evidence="7">
    <location>
        <begin position="164"/>
        <end position="250"/>
    </location>
</feature>
<accession>A0A8H5BNF0</accession>
<feature type="region of interest" description="Disordered" evidence="6">
    <location>
        <begin position="1"/>
        <end position="33"/>
    </location>
</feature>
<evidence type="ECO:0000256" key="2">
    <source>
        <dbReference type="ARBA" id="ARBA00022771"/>
    </source>
</evidence>
<feature type="compositionally biased region" description="Low complexity" evidence="6">
    <location>
        <begin position="1"/>
        <end position="18"/>
    </location>
</feature>
<keyword evidence="9" id="KW-1185">Reference proteome</keyword>
<feature type="coiled-coil region" evidence="5">
    <location>
        <begin position="107"/>
        <end position="141"/>
    </location>
</feature>
<keyword evidence="3" id="KW-0862">Zinc</keyword>
<feature type="region of interest" description="Disordered" evidence="6">
    <location>
        <begin position="59"/>
        <end position="107"/>
    </location>
</feature>
<evidence type="ECO:0000256" key="5">
    <source>
        <dbReference type="SAM" id="Coils"/>
    </source>
</evidence>
<gene>
    <name evidence="8" type="ORF">D9611_000088</name>
</gene>
<sequence length="296" mass="32736">MPVTRSSGSTRRTPSSSSHNLQIIGAPSGSTRPVTPAAYIQLQPAQSPFTLHAQPVINRTKQKQRAIPPPTNSEVIEISSDEEDLPQPPRRAVAPASSKSTDTRKEVRKLKDSNAALTLQLKSLQSELEAQKEKTRVLENTQKRNGGKDEIILDPSEVEDIVACGICTHPMLVPFILPGCGHTFCQKCLTGWFDTTLRNFIVAHPNYIPNNPMPGMQHMAFLINNPAARNHPAFINLFPPQPEYHCPECRTPVKARPVENFAMKAFARMCHTATEGRPPTTPARPRGSPWDGFFPQ</sequence>
<protein>
    <recommendedName>
        <fullName evidence="7">RING-type domain-containing protein</fullName>
    </recommendedName>
</protein>
<keyword evidence="5" id="KW-0175">Coiled coil</keyword>
<evidence type="ECO:0000313" key="9">
    <source>
        <dbReference type="Proteomes" id="UP000541558"/>
    </source>
</evidence>
<dbReference type="Proteomes" id="UP000541558">
    <property type="component" value="Unassembled WGS sequence"/>
</dbReference>
<dbReference type="SUPFAM" id="SSF57850">
    <property type="entry name" value="RING/U-box"/>
    <property type="match status" value="1"/>
</dbReference>
<dbReference type="InterPro" id="IPR017907">
    <property type="entry name" value="Znf_RING_CS"/>
</dbReference>
<evidence type="ECO:0000256" key="1">
    <source>
        <dbReference type="ARBA" id="ARBA00022723"/>
    </source>
</evidence>